<dbReference type="InterPro" id="IPR042158">
    <property type="entry name" value="PLCXD1/2/3"/>
</dbReference>
<dbReference type="AlphaFoldDB" id="A0A8B8BCH0"/>
<dbReference type="InterPro" id="IPR051057">
    <property type="entry name" value="PI-PLC_domain"/>
</dbReference>
<protein>
    <submittedName>
        <fullName evidence="3">PI-PLC X domain-containing protein 3-like</fullName>
    </submittedName>
</protein>
<dbReference type="PANTHER" id="PTHR13593:SF113">
    <property type="entry name" value="SI:DKEY-266F7.9"/>
    <property type="match status" value="1"/>
</dbReference>
<evidence type="ECO:0000259" key="1">
    <source>
        <dbReference type="Pfam" id="PF00388"/>
    </source>
</evidence>
<evidence type="ECO:0000313" key="2">
    <source>
        <dbReference type="Proteomes" id="UP000694844"/>
    </source>
</evidence>
<dbReference type="PANTHER" id="PTHR13593">
    <property type="match status" value="1"/>
</dbReference>
<dbReference type="Gene3D" id="3.20.20.190">
    <property type="entry name" value="Phosphatidylinositol (PI) phosphodiesterase"/>
    <property type="match status" value="1"/>
</dbReference>
<dbReference type="Pfam" id="PF00388">
    <property type="entry name" value="PI-PLC-X"/>
    <property type="match status" value="1"/>
</dbReference>
<dbReference type="KEGG" id="cvn:111108884"/>
<dbReference type="RefSeq" id="XP_022300676.1">
    <property type="nucleotide sequence ID" value="XM_022444968.1"/>
</dbReference>
<proteinExistence type="predicted"/>
<sequence>MDTSLSPLGIENYYRPGKWRKDWMSCLPAPLQKVPINKLAIPGSHNSITYSLDPDSQVTPDQPWMVQNLAYMFGVIVRYIIYYWSVTQHLTAEQQLNAGIRYFDLRVSRHNSSGKVYFSHGLYGTDVISCLESINIFLDVHKKEFVILDFNHFHGMELDHHKSLIMNMKSIFGNKICSSTNINNVTLQKLWEKGLQVIILYHYEHVFNDHHDVLWHESYISSPWAETADISQLLSFLDKHKRTSYDQERFFCWQGILTPSAQTIILNPFGSLKEVLAAELAPSFVTWVKNCKSVNCKHGIFIADFVEMAEFIPTVIELNY</sequence>
<dbReference type="SUPFAM" id="SSF51695">
    <property type="entry name" value="PLC-like phosphodiesterases"/>
    <property type="match status" value="1"/>
</dbReference>
<gene>
    <name evidence="3" type="primary">LOC111108884</name>
</gene>
<organism evidence="2 3">
    <name type="scientific">Crassostrea virginica</name>
    <name type="common">Eastern oyster</name>
    <dbReference type="NCBI Taxonomy" id="6565"/>
    <lineage>
        <taxon>Eukaryota</taxon>
        <taxon>Metazoa</taxon>
        <taxon>Spiralia</taxon>
        <taxon>Lophotrochozoa</taxon>
        <taxon>Mollusca</taxon>
        <taxon>Bivalvia</taxon>
        <taxon>Autobranchia</taxon>
        <taxon>Pteriomorphia</taxon>
        <taxon>Ostreida</taxon>
        <taxon>Ostreoidea</taxon>
        <taxon>Ostreidae</taxon>
        <taxon>Crassostrea</taxon>
    </lineage>
</organism>
<reference evidence="3" key="1">
    <citation type="submission" date="2025-08" db="UniProtKB">
        <authorList>
            <consortium name="RefSeq"/>
        </authorList>
    </citation>
    <scope>IDENTIFICATION</scope>
    <source>
        <tissue evidence="3">Whole sample</tissue>
    </source>
</reference>
<dbReference type="Proteomes" id="UP000694844">
    <property type="component" value="Chromosome 8"/>
</dbReference>
<dbReference type="GeneID" id="111108884"/>
<name>A0A8B8BCH0_CRAVI</name>
<dbReference type="CDD" id="cd08616">
    <property type="entry name" value="PI-PLCXD1c"/>
    <property type="match status" value="1"/>
</dbReference>
<dbReference type="InterPro" id="IPR000909">
    <property type="entry name" value="PLipase_C_PInositol-sp_X_dom"/>
</dbReference>
<dbReference type="GO" id="GO:0006629">
    <property type="term" value="P:lipid metabolic process"/>
    <property type="evidence" value="ECO:0007669"/>
    <property type="project" value="InterPro"/>
</dbReference>
<feature type="domain" description="Phosphatidylinositol-specific phospholipase C X" evidence="1">
    <location>
        <begin position="84"/>
        <end position="192"/>
    </location>
</feature>
<dbReference type="InterPro" id="IPR017946">
    <property type="entry name" value="PLC-like_Pdiesterase_TIM-brl"/>
</dbReference>
<keyword evidence="2" id="KW-1185">Reference proteome</keyword>
<evidence type="ECO:0000313" key="3">
    <source>
        <dbReference type="RefSeq" id="XP_022300676.1"/>
    </source>
</evidence>
<dbReference type="GO" id="GO:0008081">
    <property type="term" value="F:phosphoric diester hydrolase activity"/>
    <property type="evidence" value="ECO:0007669"/>
    <property type="project" value="InterPro"/>
</dbReference>
<accession>A0A8B8BCH0</accession>
<dbReference type="OrthoDB" id="1046782at2759"/>